<dbReference type="Proteomes" id="UP000823775">
    <property type="component" value="Unassembled WGS sequence"/>
</dbReference>
<evidence type="ECO:0000313" key="1">
    <source>
        <dbReference type="EMBL" id="MCE3216328.1"/>
    </source>
</evidence>
<keyword evidence="2" id="KW-1185">Reference proteome</keyword>
<proteinExistence type="predicted"/>
<organism evidence="1 2">
    <name type="scientific">Datura stramonium</name>
    <name type="common">Jimsonweed</name>
    <name type="synonym">Common thornapple</name>
    <dbReference type="NCBI Taxonomy" id="4076"/>
    <lineage>
        <taxon>Eukaryota</taxon>
        <taxon>Viridiplantae</taxon>
        <taxon>Streptophyta</taxon>
        <taxon>Embryophyta</taxon>
        <taxon>Tracheophyta</taxon>
        <taxon>Spermatophyta</taxon>
        <taxon>Magnoliopsida</taxon>
        <taxon>eudicotyledons</taxon>
        <taxon>Gunneridae</taxon>
        <taxon>Pentapetalae</taxon>
        <taxon>asterids</taxon>
        <taxon>lamiids</taxon>
        <taxon>Solanales</taxon>
        <taxon>Solanaceae</taxon>
        <taxon>Solanoideae</taxon>
        <taxon>Datureae</taxon>
        <taxon>Datura</taxon>
    </lineage>
</organism>
<feature type="non-terminal residue" evidence="1">
    <location>
        <position position="54"/>
    </location>
</feature>
<protein>
    <submittedName>
        <fullName evidence="1">Uncharacterized protein</fullName>
    </submittedName>
</protein>
<gene>
    <name evidence="1" type="ORF">HAX54_006140</name>
</gene>
<evidence type="ECO:0000313" key="2">
    <source>
        <dbReference type="Proteomes" id="UP000823775"/>
    </source>
</evidence>
<feature type="non-terminal residue" evidence="1">
    <location>
        <position position="1"/>
    </location>
</feature>
<dbReference type="EMBL" id="JACEIK010013045">
    <property type="protein sequence ID" value="MCE3216328.1"/>
    <property type="molecule type" value="Genomic_DNA"/>
</dbReference>
<reference evidence="1 2" key="1">
    <citation type="journal article" date="2021" name="BMC Genomics">
        <title>Datura genome reveals duplications of psychoactive alkaloid biosynthetic genes and high mutation rate following tissue culture.</title>
        <authorList>
            <person name="Rajewski A."/>
            <person name="Carter-House D."/>
            <person name="Stajich J."/>
            <person name="Litt A."/>
        </authorList>
    </citation>
    <scope>NUCLEOTIDE SEQUENCE [LARGE SCALE GENOMIC DNA]</scope>
    <source>
        <strain evidence="1">AR-01</strain>
    </source>
</reference>
<comment type="caution">
    <text evidence="1">The sequence shown here is derived from an EMBL/GenBank/DDBJ whole genome shotgun (WGS) entry which is preliminary data.</text>
</comment>
<accession>A0ABS8WVU8</accession>
<sequence>KRVILHHTSVSPVLTRGAPVKRRSEAVPKALFLNQRFIRCSIGPDRWFAGELHS</sequence>
<name>A0ABS8WVU8_DATST</name>